<evidence type="ECO:0000256" key="1">
    <source>
        <dbReference type="ARBA" id="ARBA00004141"/>
    </source>
</evidence>
<feature type="transmembrane region" description="Helical" evidence="6">
    <location>
        <begin position="222"/>
        <end position="249"/>
    </location>
</feature>
<dbReference type="PANTHER" id="PTHR21716">
    <property type="entry name" value="TRANSMEMBRANE PROTEIN"/>
    <property type="match status" value="1"/>
</dbReference>
<name>A0A1H3TWP6_9BACI</name>
<feature type="transmembrane region" description="Helical" evidence="6">
    <location>
        <begin position="66"/>
        <end position="95"/>
    </location>
</feature>
<feature type="transmembrane region" description="Helical" evidence="6">
    <location>
        <begin position="12"/>
        <end position="31"/>
    </location>
</feature>
<dbReference type="Proteomes" id="UP000198935">
    <property type="component" value="Unassembled WGS sequence"/>
</dbReference>
<protein>
    <submittedName>
        <fullName evidence="7">Sporulation integral membrane protein YtvI</fullName>
    </submittedName>
</protein>
<feature type="transmembrane region" description="Helical" evidence="6">
    <location>
        <begin position="289"/>
        <end position="308"/>
    </location>
</feature>
<comment type="similarity">
    <text evidence="2">Belongs to the autoinducer-2 exporter (AI-2E) (TC 2.A.86) family.</text>
</comment>
<evidence type="ECO:0000256" key="6">
    <source>
        <dbReference type="SAM" id="Phobius"/>
    </source>
</evidence>
<feature type="transmembrane region" description="Helical" evidence="6">
    <location>
        <begin position="255"/>
        <end position="282"/>
    </location>
</feature>
<dbReference type="Pfam" id="PF01594">
    <property type="entry name" value="AI-2E_transport"/>
    <property type="match status" value="1"/>
</dbReference>
<reference evidence="8" key="1">
    <citation type="submission" date="2016-10" db="EMBL/GenBank/DDBJ databases">
        <authorList>
            <person name="Varghese N."/>
            <person name="Submissions S."/>
        </authorList>
    </citation>
    <scope>NUCLEOTIDE SEQUENCE [LARGE SCALE GENOMIC DNA]</scope>
    <source>
        <strain evidence="8">SP</strain>
    </source>
</reference>
<dbReference type="InterPro" id="IPR014227">
    <property type="entry name" value="YtvI-like"/>
</dbReference>
<comment type="subcellular location">
    <subcellularLocation>
        <location evidence="1">Membrane</location>
        <topology evidence="1">Multi-pass membrane protein</topology>
    </subcellularLocation>
</comment>
<accession>A0A1H3TWP6</accession>
<evidence type="ECO:0000313" key="8">
    <source>
        <dbReference type="Proteomes" id="UP000198935"/>
    </source>
</evidence>
<dbReference type="GO" id="GO:0016020">
    <property type="term" value="C:membrane"/>
    <property type="evidence" value="ECO:0007669"/>
    <property type="project" value="UniProtKB-SubCell"/>
</dbReference>
<dbReference type="EMBL" id="FNPI01000016">
    <property type="protein sequence ID" value="SDZ54478.1"/>
    <property type="molecule type" value="Genomic_DNA"/>
</dbReference>
<dbReference type="STRING" id="1503961.SAMN05421736_116103"/>
<keyword evidence="8" id="KW-1185">Reference proteome</keyword>
<evidence type="ECO:0000256" key="5">
    <source>
        <dbReference type="ARBA" id="ARBA00023136"/>
    </source>
</evidence>
<dbReference type="GO" id="GO:0055085">
    <property type="term" value="P:transmembrane transport"/>
    <property type="evidence" value="ECO:0007669"/>
    <property type="project" value="TreeGrafter"/>
</dbReference>
<feature type="transmembrane region" description="Helical" evidence="6">
    <location>
        <begin position="37"/>
        <end position="54"/>
    </location>
</feature>
<dbReference type="AlphaFoldDB" id="A0A1H3TWP6"/>
<evidence type="ECO:0000256" key="4">
    <source>
        <dbReference type="ARBA" id="ARBA00022989"/>
    </source>
</evidence>
<proteinExistence type="inferred from homology"/>
<organism evidence="7 8">
    <name type="scientific">Evansella caseinilytica</name>
    <dbReference type="NCBI Taxonomy" id="1503961"/>
    <lineage>
        <taxon>Bacteria</taxon>
        <taxon>Bacillati</taxon>
        <taxon>Bacillota</taxon>
        <taxon>Bacilli</taxon>
        <taxon>Bacillales</taxon>
        <taxon>Bacillaceae</taxon>
        <taxon>Evansella</taxon>
    </lineage>
</organism>
<gene>
    <name evidence="7" type="ORF">SAMN05421736_116103</name>
</gene>
<evidence type="ECO:0000313" key="7">
    <source>
        <dbReference type="EMBL" id="SDZ54478.1"/>
    </source>
</evidence>
<evidence type="ECO:0000256" key="2">
    <source>
        <dbReference type="ARBA" id="ARBA00009773"/>
    </source>
</evidence>
<sequence>MSKNPVYQRMMRLGVVFTWAALIMLSIYILTVYLYPFLIGLLISFLLLPIVNFIERIFSWKRSVAVLFVIASFVLMFSAGVTLLVAEIVAGLGYLKKELPHYIEDGFERLHQWFDATVMPFYESLLAFTSRLNPEQQSTLDHSLETLLSDISAHAGTIVQHLLNGIADFLLSLPNMMTIMFFALLGAFFITKDWPVMAQWLEIRTPNRVKRLSSKLTEQWKLAIRGYILAQLVLVMMTGIIVLIGLLIINVEYAVTTALLIALIDLFPYLGTGLVFIPWVIYAFISGHWNLSIGLSILYAIVIIQRQFSEPKVMSRHMGIPPLALLITLFACYQLFGVLGLLFGPALLIFIQSFIRAGVIDEITAYIKGAPR</sequence>
<dbReference type="InterPro" id="IPR002549">
    <property type="entry name" value="AI-2E-like"/>
</dbReference>
<dbReference type="NCBIfam" id="TIGR02872">
    <property type="entry name" value="spore_ytvI"/>
    <property type="match status" value="1"/>
</dbReference>
<dbReference type="PANTHER" id="PTHR21716:SF68">
    <property type="entry name" value="TRANSPORT PROTEIN YTVI-RELATED"/>
    <property type="match status" value="1"/>
</dbReference>
<keyword evidence="4 6" id="KW-1133">Transmembrane helix</keyword>
<keyword evidence="3 6" id="KW-0812">Transmembrane</keyword>
<feature type="transmembrane region" description="Helical" evidence="6">
    <location>
        <begin position="320"/>
        <end position="351"/>
    </location>
</feature>
<keyword evidence="5 6" id="KW-0472">Membrane</keyword>
<evidence type="ECO:0000256" key="3">
    <source>
        <dbReference type="ARBA" id="ARBA00022692"/>
    </source>
</evidence>
<feature type="transmembrane region" description="Helical" evidence="6">
    <location>
        <begin position="179"/>
        <end position="201"/>
    </location>
</feature>